<evidence type="ECO:0000256" key="2">
    <source>
        <dbReference type="ARBA" id="ARBA00023163"/>
    </source>
</evidence>
<dbReference type="GO" id="GO:0003677">
    <property type="term" value="F:DNA binding"/>
    <property type="evidence" value="ECO:0007669"/>
    <property type="project" value="UniProtKB-KW"/>
</dbReference>
<dbReference type="InterPro" id="IPR009057">
    <property type="entry name" value="Homeodomain-like_sf"/>
</dbReference>
<evidence type="ECO:0000313" key="5">
    <source>
        <dbReference type="Proteomes" id="UP000198841"/>
    </source>
</evidence>
<dbReference type="RefSeq" id="WP_008108845.1">
    <property type="nucleotide sequence ID" value="NZ_FOSD01000007.1"/>
</dbReference>
<dbReference type="Pfam" id="PF06719">
    <property type="entry name" value="AraC_N"/>
    <property type="match status" value="1"/>
</dbReference>
<dbReference type="InterPro" id="IPR009594">
    <property type="entry name" value="Tscrpt_reg_HTH_AraC_N"/>
</dbReference>
<feature type="domain" description="HTH araC/xylS-type" evidence="3">
    <location>
        <begin position="197"/>
        <end position="295"/>
    </location>
</feature>
<dbReference type="PANTHER" id="PTHR43436:SF1">
    <property type="entry name" value="TRANSCRIPTIONAL REGULATORY PROTEIN"/>
    <property type="match status" value="1"/>
</dbReference>
<protein>
    <submittedName>
        <fullName evidence="4">AraC-type DNA-binding protein</fullName>
    </submittedName>
</protein>
<evidence type="ECO:0000259" key="3">
    <source>
        <dbReference type="PROSITE" id="PS01124"/>
    </source>
</evidence>
<dbReference type="Pfam" id="PF12833">
    <property type="entry name" value="HTH_18"/>
    <property type="match status" value="1"/>
</dbReference>
<keyword evidence="2" id="KW-0804">Transcription</keyword>
<dbReference type="PANTHER" id="PTHR43436">
    <property type="entry name" value="ARAC-FAMILY TRANSCRIPTIONAL REGULATOR"/>
    <property type="match status" value="1"/>
</dbReference>
<evidence type="ECO:0000313" key="4">
    <source>
        <dbReference type="EMBL" id="SFK46408.1"/>
    </source>
</evidence>
<dbReference type="Gene3D" id="1.10.10.60">
    <property type="entry name" value="Homeodomain-like"/>
    <property type="match status" value="2"/>
</dbReference>
<dbReference type="SMART" id="SM00342">
    <property type="entry name" value="HTH_ARAC"/>
    <property type="match status" value="1"/>
</dbReference>
<sequence length="301" mass="33322">MVDSNLNAGVGDLAALISRIAQNEGDHSTAIASLSLHRRNMATLPVHCIYQMGLGVVVQGAKEIMLAGKPTHYSAGESLLTTIDLPVVSHVTRASQREPFLGLMLTFDPRMVVQIAALMPPAKSIKEIPPNPLSVEPLDEGLIDALSRLIKLLDEPDLITHLEPLIQQEIVMRLLASNHGPQLRHIATAGSPSQNISRIVGWLKQNFTRPVSMEELAANAFMSPSTFRQHFRAMTGVSPLQYQKKLRLQEARQQMLSKNLDASSAALMVGYESASQFSREYRREFGESPQRDIKRMRLAEE</sequence>
<dbReference type="PROSITE" id="PS01124">
    <property type="entry name" value="HTH_ARAC_FAMILY_2"/>
    <property type="match status" value="1"/>
</dbReference>
<gene>
    <name evidence="4" type="ORF">SAMN05518863_107137</name>
</gene>
<evidence type="ECO:0000256" key="1">
    <source>
        <dbReference type="ARBA" id="ARBA00023015"/>
    </source>
</evidence>
<keyword evidence="5" id="KW-1185">Reference proteome</keyword>
<name>A0A1I3ZQW5_9GAMM</name>
<reference evidence="4 5" key="1">
    <citation type="submission" date="2016-10" db="EMBL/GenBank/DDBJ databases">
        <authorList>
            <person name="Varghese N."/>
            <person name="Submissions S."/>
        </authorList>
    </citation>
    <scope>NUCLEOTIDE SEQUENCE [LARGE SCALE GENOMIC DNA]</scope>
    <source>
        <strain evidence="4 5">YR512</strain>
    </source>
</reference>
<proteinExistence type="predicted"/>
<accession>A0A1I3ZQW5</accession>
<keyword evidence="1" id="KW-0805">Transcription regulation</keyword>
<dbReference type="InterPro" id="IPR018060">
    <property type="entry name" value="HTH_AraC"/>
</dbReference>
<organism evidence="4 5">
    <name type="scientific">Candidatus Pantoea symbiotica</name>
    <dbReference type="NCBI Taxonomy" id="1884370"/>
    <lineage>
        <taxon>Bacteria</taxon>
        <taxon>Pseudomonadati</taxon>
        <taxon>Pseudomonadota</taxon>
        <taxon>Gammaproteobacteria</taxon>
        <taxon>Enterobacterales</taxon>
        <taxon>Erwiniaceae</taxon>
        <taxon>Pantoea</taxon>
    </lineage>
</organism>
<comment type="caution">
    <text evidence="4">The sequence shown here is derived from an EMBL/GenBank/DDBJ whole genome shotgun (WGS) entry which is preliminary data.</text>
</comment>
<dbReference type="SUPFAM" id="SSF46689">
    <property type="entry name" value="Homeodomain-like"/>
    <property type="match status" value="2"/>
</dbReference>
<dbReference type="EMBL" id="FOSD01000007">
    <property type="protein sequence ID" value="SFK46408.1"/>
    <property type="molecule type" value="Genomic_DNA"/>
</dbReference>
<dbReference type="Proteomes" id="UP000198841">
    <property type="component" value="Unassembled WGS sequence"/>
</dbReference>
<keyword evidence="4" id="KW-0238">DNA-binding</keyword>